<dbReference type="PRINTS" id="PR00756">
    <property type="entry name" value="ALADIPTASE"/>
</dbReference>
<feature type="active site" description="Proton donor" evidence="16">
    <location>
        <position position="1262"/>
    </location>
</feature>
<evidence type="ECO:0000256" key="5">
    <source>
        <dbReference type="ARBA" id="ARBA00022618"/>
    </source>
</evidence>
<evidence type="ECO:0000313" key="23">
    <source>
        <dbReference type="EMBL" id="OAE35712.1"/>
    </source>
</evidence>
<dbReference type="Gene3D" id="1.10.418.10">
    <property type="entry name" value="Calponin-like domain"/>
    <property type="match status" value="2"/>
</dbReference>
<evidence type="ECO:0000313" key="24">
    <source>
        <dbReference type="Proteomes" id="UP000077202"/>
    </source>
</evidence>
<feature type="compositionally biased region" description="Basic and acidic residues" evidence="20">
    <location>
        <begin position="796"/>
        <end position="810"/>
    </location>
</feature>
<evidence type="ECO:0000256" key="6">
    <source>
        <dbReference type="ARBA" id="ARBA00022670"/>
    </source>
</evidence>
<feature type="compositionally biased region" description="Basic and acidic residues" evidence="20">
    <location>
        <begin position="705"/>
        <end position="720"/>
    </location>
</feature>
<dbReference type="Gene3D" id="1.10.390.10">
    <property type="entry name" value="Neutral Protease Domain 2"/>
    <property type="match status" value="1"/>
</dbReference>
<comment type="subcellular location">
    <subcellularLocation>
        <location evidence="15">Cytoplasm</location>
        <location evidence="15">Cytoskeleton</location>
        <location evidence="15">Phragmoplast</location>
    </subcellularLocation>
    <subcellularLocation>
        <location evidence="1">Cytoplasm</location>
        <location evidence="1">Cytoskeleton</location>
        <location evidence="1">Spindle</location>
    </subcellularLocation>
</comment>
<dbReference type="SUPFAM" id="SSF140612">
    <property type="entry name" value="EB1 dimerisation domain-like"/>
    <property type="match status" value="1"/>
</dbReference>
<dbReference type="InterPro" id="IPR036133">
    <property type="entry name" value="EB1_C_sf"/>
</dbReference>
<dbReference type="Gene3D" id="1.20.5.1430">
    <property type="match status" value="1"/>
</dbReference>
<sequence length="1480" mass="163969">MAATNIGMMDGAYFVGRNEILAWINSTLQLNLNKVEEVLVETRSCLCFLTFEAEEAAGPALTRTRACTHTHTEPPPATPHLKLFLKELMIPFYCRALCAFLRLARRFPPNGLSRFLRITGSRSNESIELVRINPNAYLGRALREEANNFGRADGLLVLHHWLVEADFFPNVSHAEFQYSSRNSIAASGAVHCQLMDAVHPGVVAMHKVNFDAKTEYDMIQNYKVLQDVFNKLKIGKHIEVNKLVKGRPLDNLEFMQWLKRYCDSINAGGHGYNAVERREACKGGREANKKAVLPSNAVSRGGGKTASSLSNVTSVPPAQIQALNEQITELKLSVDSLEKERDFYFAKLRDIEILCQNPELGHLPVVMAVQKILYAADDNPSVIAEAQAMICQSALDYPKDISEDDSFFDSLTAKRDMHKRKQLNIPVEVDDSSTLLSPRSRRVSCGGSNGEYIQGQSPVKVDFSADSEKLVIPPSDGRQASSFKIGLKTCWWGFLHITQQPEARLHMPVIHGLNSLFEFGIRDSASDHLGTTQTLSKRRTLWLTRNEQIHIVFGEGVVEHFLCNHQKHRPRNGLETNANVSYIPDLTSVQPPKEHKKKLSTWIGSGGETKKEELLCAKLSTWSGIGGYFQAAVTAVQVATIVAKPEPSAAEGTAEGPTKFATAAQNIPVDARSGTCPPSTPGAPWRPEEAAGGLCTPRQDEDEEKEKGVVADSVSEEKKKTTTCSSEGPNFIAIGRSVGQEEKEAILWDLLNSFPPPPPPEKCVIGSSSSSESPQTRDFLLEKSVVNGGSPSPSPKARDSLSEKSAERGSPKVTELLLLEKKGLSIICDSERAGAGAAAAGLPSLSRSSSGSFCSRIPLPPSSSGSGSGIRDQFEEKLRKSAREEARMTPIDPHSYTDAAHPLTKHAALTISLDFESKTITGTVTLSLERAHSGEIFLDTRDLTIDGAWDSTKKGLKFVLEPADKIKGSLLRVFLENEVSDFTVAFKTSPQASALQWLEPAQTGGGKLPYMFTQCQAIHARSIFPCQDTPIARLKYSADVNIPAELSAVMSAAYIGRVPGETEARVVERFVMEQPIPPYLFALAVGDITYEEVGPRTRIYAEPSEIRVAAYEFAHTEETVKQAEALFGPYDWERFDLLVMPPSFPYGGMENPRMVFLTPTIIVGDRSGVEVVAHELAHSWTGNLISNATANDFWLNEGFTTYAERRIVEVQDGVERVGLHIGLGWQGLEEEVERFKDQPEFTKLKQNLEGVDPDEIYSKVPYEKGFQFLCHLEQKFGRPAFDEFLRKYINKFRFQSIDTETFLVFLKEQLPKVEELVDLETWIYGTGIPKDAVPPGAGILQKVLELADKFKSGVRLQPADVQGWEAQEYIVYLERLPKRLTAEEIQELDGPFHFSESKNWEIKVATLTIAAYSAYQPLFPAIEQTLHTVGRMKYLKLLYQGLLECSREGNALAKKVYEEAKNKYHPIAQVVVQGLISKYP</sequence>
<keyword evidence="11 18" id="KW-0862">Zinc</keyword>
<keyword evidence="24" id="KW-1185">Reference proteome</keyword>
<dbReference type="SUPFAM" id="SSF55486">
    <property type="entry name" value="Metalloproteases ('zincins'), catalytic domain"/>
    <property type="match status" value="1"/>
</dbReference>
<feature type="domain" description="Calponin-homology (CH)" evidence="21">
    <location>
        <begin position="152"/>
        <end position="263"/>
    </location>
</feature>
<evidence type="ECO:0000256" key="19">
    <source>
        <dbReference type="PROSITE-ProRule" id="PRU00576"/>
    </source>
</evidence>
<dbReference type="PANTHER" id="PTHR45726:SF3">
    <property type="entry name" value="LEUKOTRIENE A-4 HYDROLASE"/>
    <property type="match status" value="1"/>
</dbReference>
<dbReference type="Gene3D" id="2.60.40.1730">
    <property type="entry name" value="tricorn interacting facor f3 domain"/>
    <property type="match status" value="1"/>
</dbReference>
<feature type="region of interest" description="Disordered" evidence="20">
    <location>
        <begin position="666"/>
        <end position="726"/>
    </location>
</feature>
<dbReference type="InterPro" id="IPR034015">
    <property type="entry name" value="M1_LTA4H"/>
</dbReference>
<evidence type="ECO:0000256" key="3">
    <source>
        <dbReference type="ARBA" id="ARBA00010729"/>
    </source>
</evidence>
<dbReference type="InterPro" id="IPR001715">
    <property type="entry name" value="CH_dom"/>
</dbReference>
<keyword evidence="9" id="KW-0498">Mitosis</keyword>
<evidence type="ECO:0000256" key="18">
    <source>
        <dbReference type="PIRSR" id="PIRSR634015-3"/>
    </source>
</evidence>
<dbReference type="PANTHER" id="PTHR45726">
    <property type="entry name" value="LEUKOTRIENE A-4 HYDROLASE"/>
    <property type="match status" value="1"/>
</dbReference>
<comment type="similarity">
    <text evidence="2">Belongs to the peptidase M1 family.</text>
</comment>
<evidence type="ECO:0000256" key="15">
    <source>
        <dbReference type="ARBA" id="ARBA00060413"/>
    </source>
</evidence>
<evidence type="ECO:0000256" key="17">
    <source>
        <dbReference type="PIRSR" id="PIRSR634015-2"/>
    </source>
</evidence>
<evidence type="ECO:0000256" key="13">
    <source>
        <dbReference type="ARBA" id="ARBA00023212"/>
    </source>
</evidence>
<proteinExistence type="inferred from homology"/>
<keyword evidence="13" id="KW-0206">Cytoskeleton</keyword>
<keyword evidence="6" id="KW-0645">Protease</keyword>
<dbReference type="InterPro" id="IPR038502">
    <property type="entry name" value="M1_LTA-4_hydro/amino_C_sf"/>
</dbReference>
<dbReference type="CDD" id="cd09599">
    <property type="entry name" value="M1_LTA4H"/>
    <property type="match status" value="1"/>
</dbReference>
<evidence type="ECO:0000256" key="2">
    <source>
        <dbReference type="ARBA" id="ARBA00010136"/>
    </source>
</evidence>
<dbReference type="GO" id="GO:0008270">
    <property type="term" value="F:zinc ion binding"/>
    <property type="evidence" value="ECO:0007669"/>
    <property type="project" value="InterPro"/>
</dbReference>
<comment type="similarity">
    <text evidence="3">Belongs to the MAPRE family.</text>
</comment>
<dbReference type="PROSITE" id="PS50021">
    <property type="entry name" value="CH"/>
    <property type="match status" value="1"/>
</dbReference>
<dbReference type="FunFam" id="3.30.2010.30:FF:000001">
    <property type="entry name" value="Leukotriene A(4) hydrolase"/>
    <property type="match status" value="1"/>
</dbReference>
<evidence type="ECO:0000259" key="22">
    <source>
        <dbReference type="PROSITE" id="PS51230"/>
    </source>
</evidence>
<accession>A0A176WTV7</accession>
<gene>
    <name evidence="23" type="ORF">AXG93_1154s1670</name>
</gene>
<comment type="caution">
    <text evidence="23">The sequence shown here is derived from an EMBL/GenBank/DDBJ whole genome shotgun (WGS) entry which is preliminary data.</text>
</comment>
<dbReference type="InterPro" id="IPR014782">
    <property type="entry name" value="Peptidase_M1_dom"/>
</dbReference>
<feature type="binding site" evidence="18">
    <location>
        <position position="1197"/>
    </location>
    <ligand>
        <name>Zn(2+)</name>
        <dbReference type="ChEBI" id="CHEBI:29105"/>
        <note>catalytic</note>
    </ligand>
</feature>
<dbReference type="FunFam" id="1.20.5.1430:FF:000006">
    <property type="entry name" value="Microtubule-associated protein RP/EB family member 1C"/>
    <property type="match status" value="1"/>
</dbReference>
<evidence type="ECO:0000256" key="11">
    <source>
        <dbReference type="ARBA" id="ARBA00022833"/>
    </source>
</evidence>
<dbReference type="InterPro" id="IPR001930">
    <property type="entry name" value="Peptidase_M1"/>
</dbReference>
<dbReference type="InterPro" id="IPR036872">
    <property type="entry name" value="CH_dom_sf"/>
</dbReference>
<dbReference type="FunFam" id="1.10.418.10:FF:000028">
    <property type="entry name" value="RP/EB family microtubule-associated protein"/>
    <property type="match status" value="1"/>
</dbReference>
<dbReference type="Pfam" id="PF09127">
    <property type="entry name" value="Leuk-A4-hydro_C"/>
    <property type="match status" value="1"/>
</dbReference>
<feature type="active site" description="Proton acceptor" evidence="16">
    <location>
        <position position="1175"/>
    </location>
</feature>
<keyword evidence="7 19" id="KW-0493">Microtubule</keyword>
<dbReference type="InterPro" id="IPR027268">
    <property type="entry name" value="Peptidase_M4/M1_CTD_sf"/>
</dbReference>
<evidence type="ECO:0008006" key="25">
    <source>
        <dbReference type="Google" id="ProtNLM"/>
    </source>
</evidence>
<dbReference type="Gene3D" id="3.30.2010.30">
    <property type="match status" value="1"/>
</dbReference>
<keyword evidence="4" id="KW-0963">Cytoplasm</keyword>
<dbReference type="Pfam" id="PF00307">
    <property type="entry name" value="CH"/>
    <property type="match status" value="1"/>
</dbReference>
<dbReference type="InterPro" id="IPR045357">
    <property type="entry name" value="Aminopeptidase_N-like_N"/>
</dbReference>
<evidence type="ECO:0000256" key="14">
    <source>
        <dbReference type="ARBA" id="ARBA00023306"/>
    </source>
</evidence>
<feature type="binding site" evidence="18">
    <location>
        <position position="1174"/>
    </location>
    <ligand>
        <name>Zn(2+)</name>
        <dbReference type="ChEBI" id="CHEBI:29105"/>
        <note>catalytic</note>
    </ligand>
</feature>
<dbReference type="GO" id="GO:0009652">
    <property type="term" value="P:thigmotropism"/>
    <property type="evidence" value="ECO:0007669"/>
    <property type="project" value="UniProtKB-ARBA"/>
</dbReference>
<dbReference type="SUPFAM" id="SSF63737">
    <property type="entry name" value="Leukotriene A4 hydrolase N-terminal domain"/>
    <property type="match status" value="1"/>
</dbReference>
<feature type="domain" description="EB1 C-terminal" evidence="22">
    <location>
        <begin position="312"/>
        <end position="382"/>
    </location>
</feature>
<feature type="binding site" evidence="18">
    <location>
        <position position="1178"/>
    </location>
    <ligand>
        <name>Zn(2+)</name>
        <dbReference type="ChEBI" id="CHEBI:29105"/>
        <note>catalytic</note>
    </ligand>
</feature>
<feature type="binding site" evidence="17">
    <location>
        <begin position="1431"/>
        <end position="1433"/>
    </location>
    <ligand>
        <name>a peptide</name>
        <dbReference type="ChEBI" id="CHEBI:60466"/>
    </ligand>
</feature>
<keyword evidence="12" id="KW-0482">Metalloprotease</keyword>
<feature type="binding site" evidence="17">
    <location>
        <begin position="1014"/>
        <end position="1016"/>
    </location>
    <ligand>
        <name>a peptide</name>
        <dbReference type="ChEBI" id="CHEBI:60466"/>
    </ligand>
</feature>
<evidence type="ECO:0000256" key="9">
    <source>
        <dbReference type="ARBA" id="ARBA00022776"/>
    </source>
</evidence>
<evidence type="ECO:0000256" key="16">
    <source>
        <dbReference type="PIRSR" id="PIRSR634015-1"/>
    </source>
</evidence>
<dbReference type="GO" id="GO:0005819">
    <property type="term" value="C:spindle"/>
    <property type="evidence" value="ECO:0007669"/>
    <property type="project" value="UniProtKB-SubCell"/>
</dbReference>
<dbReference type="InterPro" id="IPR016024">
    <property type="entry name" value="ARM-type_fold"/>
</dbReference>
<dbReference type="GO" id="GO:0005874">
    <property type="term" value="C:microtubule"/>
    <property type="evidence" value="ECO:0007669"/>
    <property type="project" value="UniProtKB-KW"/>
</dbReference>
<feature type="binding site" evidence="17">
    <location>
        <begin position="1145"/>
        <end position="1150"/>
    </location>
    <ligand>
        <name>a peptide</name>
        <dbReference type="ChEBI" id="CHEBI:60466"/>
    </ligand>
</feature>
<evidence type="ECO:0000256" key="8">
    <source>
        <dbReference type="ARBA" id="ARBA00022723"/>
    </source>
</evidence>
<comment type="cofactor">
    <cofactor evidence="18">
        <name>Zn(2+)</name>
        <dbReference type="ChEBI" id="CHEBI:29105"/>
    </cofactor>
    <text evidence="18">Binds 1 zinc ion per subunit.</text>
</comment>
<dbReference type="GO" id="GO:0006508">
    <property type="term" value="P:proteolysis"/>
    <property type="evidence" value="ECO:0007669"/>
    <property type="project" value="UniProtKB-KW"/>
</dbReference>
<name>A0A176WTV7_MARPO</name>
<evidence type="ECO:0000259" key="21">
    <source>
        <dbReference type="PROSITE" id="PS50021"/>
    </source>
</evidence>
<dbReference type="InterPro" id="IPR042097">
    <property type="entry name" value="Aminopeptidase_N-like_N_sf"/>
</dbReference>
<evidence type="ECO:0000256" key="4">
    <source>
        <dbReference type="ARBA" id="ARBA00022490"/>
    </source>
</evidence>
<dbReference type="InterPro" id="IPR004953">
    <property type="entry name" value="EB1_C"/>
</dbReference>
<dbReference type="GO" id="GO:0051301">
    <property type="term" value="P:cell division"/>
    <property type="evidence" value="ECO:0007669"/>
    <property type="project" value="UniProtKB-KW"/>
</dbReference>
<keyword evidence="5" id="KW-0132">Cell division</keyword>
<evidence type="ECO:0000256" key="7">
    <source>
        <dbReference type="ARBA" id="ARBA00022701"/>
    </source>
</evidence>
<keyword evidence="14" id="KW-0131">Cell cycle</keyword>
<dbReference type="SUPFAM" id="SSF48371">
    <property type="entry name" value="ARM repeat"/>
    <property type="match status" value="1"/>
</dbReference>
<dbReference type="GO" id="GO:0005829">
    <property type="term" value="C:cytosol"/>
    <property type="evidence" value="ECO:0007669"/>
    <property type="project" value="TreeGrafter"/>
</dbReference>
<dbReference type="SUPFAM" id="SSF47576">
    <property type="entry name" value="Calponin-homology domain, CH-domain"/>
    <property type="match status" value="2"/>
</dbReference>
<keyword evidence="8 18" id="KW-0479">Metal-binding</keyword>
<dbReference type="GO" id="GO:0009524">
    <property type="term" value="C:phragmoplast"/>
    <property type="evidence" value="ECO:0007669"/>
    <property type="project" value="UniProtKB-SubCell"/>
</dbReference>
<evidence type="ECO:0000256" key="1">
    <source>
        <dbReference type="ARBA" id="ARBA00004186"/>
    </source>
</evidence>
<dbReference type="Gene3D" id="1.25.40.320">
    <property type="entry name" value="Peptidase M1, leukotriene A4 hydrolase/aminopeptidase C-terminal domain"/>
    <property type="match status" value="1"/>
</dbReference>
<evidence type="ECO:0000256" key="20">
    <source>
        <dbReference type="SAM" id="MobiDB-lite"/>
    </source>
</evidence>
<feature type="region of interest" description="Disordered" evidence="20">
    <location>
        <begin position="784"/>
        <end position="810"/>
    </location>
</feature>
<dbReference type="InterPro" id="IPR049980">
    <property type="entry name" value="LTA4H_cat"/>
</dbReference>
<dbReference type="Proteomes" id="UP000077202">
    <property type="component" value="Unassembled WGS sequence"/>
</dbReference>
<keyword evidence="10" id="KW-0378">Hydrolase</keyword>
<dbReference type="InterPro" id="IPR015211">
    <property type="entry name" value="Peptidase_M1_C"/>
</dbReference>
<dbReference type="Pfam" id="PF01433">
    <property type="entry name" value="Peptidase_M1"/>
    <property type="match status" value="1"/>
</dbReference>
<reference evidence="23" key="1">
    <citation type="submission" date="2016-03" db="EMBL/GenBank/DDBJ databases">
        <title>Mechanisms controlling the formation of the plant cell surface in tip-growing cells are functionally conserved among land plants.</title>
        <authorList>
            <person name="Honkanen S."/>
            <person name="Jones V.A."/>
            <person name="Morieri G."/>
            <person name="Champion C."/>
            <person name="Hetherington A.J."/>
            <person name="Kelly S."/>
            <person name="Saint-Marcoux D."/>
            <person name="Proust H."/>
            <person name="Prescott H."/>
            <person name="Dolan L."/>
        </authorList>
    </citation>
    <scope>NUCLEOTIDE SEQUENCE [LARGE SCALE GENOMIC DNA]</scope>
    <source>
        <tissue evidence="23">Whole gametophyte</tissue>
    </source>
</reference>
<evidence type="ECO:0000256" key="12">
    <source>
        <dbReference type="ARBA" id="ARBA00023049"/>
    </source>
</evidence>
<dbReference type="Pfam" id="PF17900">
    <property type="entry name" value="Peptidase_M1_N"/>
    <property type="match status" value="1"/>
</dbReference>
<evidence type="ECO:0000256" key="10">
    <source>
        <dbReference type="ARBA" id="ARBA00022801"/>
    </source>
</evidence>
<dbReference type="Pfam" id="PF03271">
    <property type="entry name" value="EB1"/>
    <property type="match status" value="1"/>
</dbReference>
<organism evidence="23 24">
    <name type="scientific">Marchantia polymorpha subsp. ruderalis</name>
    <dbReference type="NCBI Taxonomy" id="1480154"/>
    <lineage>
        <taxon>Eukaryota</taxon>
        <taxon>Viridiplantae</taxon>
        <taxon>Streptophyta</taxon>
        <taxon>Embryophyta</taxon>
        <taxon>Marchantiophyta</taxon>
        <taxon>Marchantiopsida</taxon>
        <taxon>Marchantiidae</taxon>
        <taxon>Marchantiales</taxon>
        <taxon>Marchantiaceae</taxon>
        <taxon>Marchantia</taxon>
    </lineage>
</organism>
<dbReference type="GO" id="GO:0008017">
    <property type="term" value="F:microtubule binding"/>
    <property type="evidence" value="ECO:0007669"/>
    <property type="project" value="InterPro"/>
</dbReference>
<dbReference type="GO" id="GO:0008237">
    <property type="term" value="F:metallopeptidase activity"/>
    <property type="evidence" value="ECO:0007669"/>
    <property type="project" value="UniProtKB-KW"/>
</dbReference>
<protein>
    <recommendedName>
        <fullName evidence="25">Calponin-homology (CH) domain-containing protein</fullName>
    </recommendedName>
</protein>
<dbReference type="EMBL" id="LVLJ01000095">
    <property type="protein sequence ID" value="OAE35712.1"/>
    <property type="molecule type" value="Genomic_DNA"/>
</dbReference>
<dbReference type="PROSITE" id="PS51230">
    <property type="entry name" value="EB1_C"/>
    <property type="match status" value="1"/>
</dbReference>
<dbReference type="SMART" id="SM01263">
    <property type="entry name" value="Leuk-A4-hydro_C"/>
    <property type="match status" value="1"/>
</dbReference>